<dbReference type="Pfam" id="PF19303">
    <property type="entry name" value="Anticodon_3"/>
    <property type="match status" value="1"/>
</dbReference>
<evidence type="ECO:0000256" key="15">
    <source>
        <dbReference type="RuleBase" id="RU363039"/>
    </source>
</evidence>
<keyword evidence="6" id="KW-0963">Cytoplasm</keyword>
<dbReference type="PATRIC" id="fig|1618663.3.peg.291"/>
<dbReference type="EMBL" id="LCLJ01000007">
    <property type="protein sequence ID" value="KKU15568.1"/>
    <property type="molecule type" value="Genomic_DNA"/>
</dbReference>
<evidence type="ECO:0000256" key="4">
    <source>
        <dbReference type="ARBA" id="ARBA00012838"/>
    </source>
</evidence>
<keyword evidence="7 15" id="KW-0436">Ligase</keyword>
<evidence type="ECO:0000313" key="19">
    <source>
        <dbReference type="EMBL" id="KKU15568.1"/>
    </source>
</evidence>
<dbReference type="PANTHER" id="PTHR43326:SF1">
    <property type="entry name" value="METHIONINE--TRNA LIGASE, MITOCHONDRIAL"/>
    <property type="match status" value="1"/>
</dbReference>
<organism evidence="19 20">
    <name type="scientific">Candidatus Jorgensenbacteria bacterium GW2011_GWA2_45_9</name>
    <dbReference type="NCBI Taxonomy" id="1618663"/>
    <lineage>
        <taxon>Bacteria</taxon>
        <taxon>Candidatus Joergenseniibacteriota</taxon>
    </lineage>
</organism>
<evidence type="ECO:0000259" key="16">
    <source>
        <dbReference type="Pfam" id="PF01406"/>
    </source>
</evidence>
<dbReference type="GO" id="GO:0046872">
    <property type="term" value="F:metal ion binding"/>
    <property type="evidence" value="ECO:0007669"/>
    <property type="project" value="UniProtKB-KW"/>
</dbReference>
<keyword evidence="11 15" id="KW-0067">ATP-binding</keyword>
<evidence type="ECO:0000256" key="1">
    <source>
        <dbReference type="ARBA" id="ARBA00001947"/>
    </source>
</evidence>
<dbReference type="EC" id="6.1.1.10" evidence="4"/>
<comment type="subcellular location">
    <subcellularLocation>
        <location evidence="3">Cytoplasm</location>
    </subcellularLocation>
</comment>
<evidence type="ECO:0000256" key="8">
    <source>
        <dbReference type="ARBA" id="ARBA00022723"/>
    </source>
</evidence>
<dbReference type="AlphaFoldDB" id="A0A0G1QCT8"/>
<evidence type="ECO:0000256" key="13">
    <source>
        <dbReference type="ARBA" id="ARBA00023146"/>
    </source>
</evidence>
<comment type="function">
    <text evidence="2">Is required not only for elongation of protein synthesis but also for the initiation of all mRNA translation through initiator tRNA(fMet) aminoacylation.</text>
</comment>
<reference evidence="19 20" key="1">
    <citation type="journal article" date="2015" name="Nature">
        <title>rRNA introns, odd ribosomes, and small enigmatic genomes across a large radiation of phyla.</title>
        <authorList>
            <person name="Brown C.T."/>
            <person name="Hug L.A."/>
            <person name="Thomas B.C."/>
            <person name="Sharon I."/>
            <person name="Castelle C.J."/>
            <person name="Singh A."/>
            <person name="Wilkins M.J."/>
            <person name="Williams K.H."/>
            <person name="Banfield J.F."/>
        </authorList>
    </citation>
    <scope>NUCLEOTIDE SEQUENCE [LARGE SCALE GENOMIC DNA]</scope>
</reference>
<dbReference type="InterPro" id="IPR041872">
    <property type="entry name" value="Anticodon_Met"/>
</dbReference>
<dbReference type="InterPro" id="IPR009080">
    <property type="entry name" value="tRNAsynth_Ia_anticodon-bd"/>
</dbReference>
<feature type="domain" description="Methionyl-tRNA synthetase anticodon-binding" evidence="18">
    <location>
        <begin position="385"/>
        <end position="469"/>
    </location>
</feature>
<evidence type="ECO:0000256" key="6">
    <source>
        <dbReference type="ARBA" id="ARBA00022490"/>
    </source>
</evidence>
<evidence type="ECO:0000256" key="5">
    <source>
        <dbReference type="ARBA" id="ARBA00018753"/>
    </source>
</evidence>
<dbReference type="Proteomes" id="UP000034727">
    <property type="component" value="Unassembled WGS sequence"/>
</dbReference>
<evidence type="ECO:0000256" key="12">
    <source>
        <dbReference type="ARBA" id="ARBA00022917"/>
    </source>
</evidence>
<comment type="similarity">
    <text evidence="15">Belongs to the class-I aminoacyl-tRNA synthetase family.</text>
</comment>
<dbReference type="InterPro" id="IPR033911">
    <property type="entry name" value="MetRS_core"/>
</dbReference>
<evidence type="ECO:0000256" key="3">
    <source>
        <dbReference type="ARBA" id="ARBA00004496"/>
    </source>
</evidence>
<dbReference type="PANTHER" id="PTHR43326">
    <property type="entry name" value="METHIONYL-TRNA SYNTHETASE"/>
    <property type="match status" value="1"/>
</dbReference>
<evidence type="ECO:0000259" key="18">
    <source>
        <dbReference type="Pfam" id="PF19303"/>
    </source>
</evidence>
<protein>
    <recommendedName>
        <fullName evidence="5">Methionine--tRNA ligase</fullName>
        <ecNumber evidence="4">6.1.1.10</ecNumber>
    </recommendedName>
    <alternativeName>
        <fullName evidence="14">Methionyl-tRNA synthetase</fullName>
    </alternativeName>
</protein>
<dbReference type="Pfam" id="PF09334">
    <property type="entry name" value="tRNA-synt_1g"/>
    <property type="match status" value="1"/>
</dbReference>
<dbReference type="Pfam" id="PF01406">
    <property type="entry name" value="tRNA-synt_1e"/>
    <property type="match status" value="1"/>
</dbReference>
<comment type="cofactor">
    <cofactor evidence="1">
        <name>Zn(2+)</name>
        <dbReference type="ChEBI" id="CHEBI:29105"/>
    </cofactor>
</comment>
<dbReference type="SUPFAM" id="SSF52374">
    <property type="entry name" value="Nucleotidylyl transferase"/>
    <property type="match status" value="1"/>
</dbReference>
<evidence type="ECO:0000313" key="20">
    <source>
        <dbReference type="Proteomes" id="UP000034727"/>
    </source>
</evidence>
<dbReference type="PROSITE" id="PS00178">
    <property type="entry name" value="AA_TRNA_LIGASE_I"/>
    <property type="match status" value="1"/>
</dbReference>
<dbReference type="GO" id="GO:0005737">
    <property type="term" value="C:cytoplasm"/>
    <property type="evidence" value="ECO:0007669"/>
    <property type="project" value="UniProtKB-SubCell"/>
</dbReference>
<evidence type="ECO:0000256" key="14">
    <source>
        <dbReference type="ARBA" id="ARBA00030904"/>
    </source>
</evidence>
<dbReference type="InterPro" id="IPR015413">
    <property type="entry name" value="Methionyl/Leucyl_tRNA_Synth"/>
</dbReference>
<dbReference type="InterPro" id="IPR023457">
    <property type="entry name" value="Met-tRNA_synth_2"/>
</dbReference>
<feature type="domain" description="tRNA synthetases class I catalytic" evidence="16">
    <location>
        <begin position="13"/>
        <end position="124"/>
    </location>
</feature>
<accession>A0A0G1QCT8</accession>
<dbReference type="InterPro" id="IPR032678">
    <property type="entry name" value="tRNA-synt_1_cat_dom"/>
</dbReference>
<dbReference type="Gene3D" id="3.40.50.620">
    <property type="entry name" value="HUPs"/>
    <property type="match status" value="1"/>
</dbReference>
<dbReference type="GO" id="GO:0006431">
    <property type="term" value="P:methionyl-tRNA aminoacylation"/>
    <property type="evidence" value="ECO:0007669"/>
    <property type="project" value="InterPro"/>
</dbReference>
<name>A0A0G1QCT8_9BACT</name>
<keyword evidence="12 15" id="KW-0648">Protein biosynthesis</keyword>
<keyword evidence="10" id="KW-0862">Zinc</keyword>
<dbReference type="GO" id="GO:0005524">
    <property type="term" value="F:ATP binding"/>
    <property type="evidence" value="ECO:0007669"/>
    <property type="project" value="UniProtKB-KW"/>
</dbReference>
<dbReference type="CDD" id="cd00814">
    <property type="entry name" value="MetRS_core"/>
    <property type="match status" value="1"/>
</dbReference>
<evidence type="ECO:0000256" key="7">
    <source>
        <dbReference type="ARBA" id="ARBA00022598"/>
    </source>
</evidence>
<comment type="caution">
    <text evidence="19">The sequence shown here is derived from an EMBL/GenBank/DDBJ whole genome shotgun (WGS) entry which is preliminary data.</text>
</comment>
<proteinExistence type="inferred from homology"/>
<dbReference type="SUPFAM" id="SSF47323">
    <property type="entry name" value="Anticodon-binding domain of a subclass of class I aminoacyl-tRNA synthetases"/>
    <property type="match status" value="1"/>
</dbReference>
<dbReference type="InterPro" id="IPR014758">
    <property type="entry name" value="Met-tRNA_synth"/>
</dbReference>
<feature type="domain" description="Methionyl/Leucyl tRNA synthetase" evidence="17">
    <location>
        <begin position="138"/>
        <end position="366"/>
    </location>
</feature>
<evidence type="ECO:0000256" key="2">
    <source>
        <dbReference type="ARBA" id="ARBA00003314"/>
    </source>
</evidence>
<dbReference type="GO" id="GO:0004825">
    <property type="term" value="F:methionine-tRNA ligase activity"/>
    <property type="evidence" value="ECO:0007669"/>
    <property type="project" value="UniProtKB-EC"/>
</dbReference>
<evidence type="ECO:0000259" key="17">
    <source>
        <dbReference type="Pfam" id="PF09334"/>
    </source>
</evidence>
<keyword evidence="8" id="KW-0479">Metal-binding</keyword>
<dbReference type="Gene3D" id="1.10.730.10">
    <property type="entry name" value="Isoleucyl-tRNA Synthetase, Domain 1"/>
    <property type="match status" value="1"/>
</dbReference>
<dbReference type="NCBIfam" id="TIGR00398">
    <property type="entry name" value="metG"/>
    <property type="match status" value="1"/>
</dbReference>
<evidence type="ECO:0000256" key="10">
    <source>
        <dbReference type="ARBA" id="ARBA00022833"/>
    </source>
</evidence>
<gene>
    <name evidence="19" type="ORF">UX22_C0007G0026</name>
</gene>
<keyword evidence="13 15" id="KW-0030">Aminoacyl-tRNA synthetase</keyword>
<dbReference type="Gene3D" id="2.170.220.10">
    <property type="match status" value="1"/>
</dbReference>
<evidence type="ECO:0000256" key="11">
    <source>
        <dbReference type="ARBA" id="ARBA00022840"/>
    </source>
</evidence>
<dbReference type="InterPro" id="IPR001412">
    <property type="entry name" value="aa-tRNA-synth_I_CS"/>
</dbReference>
<dbReference type="InterPro" id="IPR014729">
    <property type="entry name" value="Rossmann-like_a/b/a_fold"/>
</dbReference>
<sequence length="481" mass="55569">MKNFYITTTLPYVNARLHIGHALEFVQADLIARYHKIIGDNVFFNTGTDEHGQKIYEKSLKERKDPKIYVDECAIEFKKVLKGLNILPEVNFIRTTDKHHIIAAQEFWRRCFKNGDIYKRKYKVKYCVGCELEKTDSELKDGKCPLHPNREIEFIDEENYFFRFSKYAQALLTLYKKYPDFVVPVNRLTEIKNFVAAGLQDFSISRLKDKMPWGVPVPDDNSHIMYVWFDALVNYISALEWPENERKFEEFWGTKENPNALQIAGKDNLRQQSAMWQAMLLSAGLPTSRQILIHGFINIGGQKISKSLGNTVDLLGLINRYGTDAVRFWLLKEVNPFEDADFTLEKFKESYNAKLANGLGNLVSRVVKLARNCGVEFVKPKEDAKELNAHAEKINGYRFGEAMGAIWEKIQITDKFMQEREPFKKIKTEPEKAVADIRELLEGVWEIGALLRSLLPETSEKIRAVVENDSIHLTPIFPRAA</sequence>
<dbReference type="PRINTS" id="PR01041">
    <property type="entry name" value="TRNASYNTHMET"/>
</dbReference>
<evidence type="ECO:0000256" key="9">
    <source>
        <dbReference type="ARBA" id="ARBA00022741"/>
    </source>
</evidence>
<keyword evidence="9 15" id="KW-0547">Nucleotide-binding</keyword>